<keyword evidence="4" id="KW-0812">Transmembrane</keyword>
<evidence type="ECO:0000256" key="4">
    <source>
        <dbReference type="SAM" id="Phobius"/>
    </source>
</evidence>
<dbReference type="InterPro" id="IPR043128">
    <property type="entry name" value="Rev_trsase/Diguanyl_cyclase"/>
</dbReference>
<feature type="transmembrane region" description="Helical" evidence="4">
    <location>
        <begin position="115"/>
        <end position="133"/>
    </location>
</feature>
<dbReference type="EMBL" id="CP012669">
    <property type="protein sequence ID" value="ALE15946.1"/>
    <property type="molecule type" value="Genomic_DNA"/>
</dbReference>
<evidence type="ECO:0000313" key="7">
    <source>
        <dbReference type="Proteomes" id="UP000057938"/>
    </source>
</evidence>
<feature type="transmembrane region" description="Helical" evidence="4">
    <location>
        <begin position="153"/>
        <end position="179"/>
    </location>
</feature>
<reference evidence="6 7" key="1">
    <citation type="submission" date="2015-09" db="EMBL/GenBank/DDBJ databases">
        <title>Complete genome sequence of a benzo[a]pyrene-degrading bacterium Altererythrobacter epoxidivorans CGMCC 1.7731T.</title>
        <authorList>
            <person name="Li Z."/>
            <person name="Cheng H."/>
            <person name="Huo Y."/>
            <person name="Xu X."/>
        </authorList>
    </citation>
    <scope>NUCLEOTIDE SEQUENCE [LARGE SCALE GENOMIC DNA]</scope>
    <source>
        <strain evidence="6 7">CGMCC 1.7731</strain>
    </source>
</reference>
<dbReference type="KEGG" id="aep:AMC99_00636"/>
<evidence type="ECO:0000259" key="5">
    <source>
        <dbReference type="PROSITE" id="PS50887"/>
    </source>
</evidence>
<dbReference type="NCBIfam" id="TIGR00254">
    <property type="entry name" value="GGDEF"/>
    <property type="match status" value="1"/>
</dbReference>
<dbReference type="GO" id="GO:0005886">
    <property type="term" value="C:plasma membrane"/>
    <property type="evidence" value="ECO:0007669"/>
    <property type="project" value="TreeGrafter"/>
</dbReference>
<evidence type="ECO:0000313" key="6">
    <source>
        <dbReference type="EMBL" id="ALE15946.1"/>
    </source>
</evidence>
<dbReference type="Pfam" id="PF00990">
    <property type="entry name" value="GGDEF"/>
    <property type="match status" value="1"/>
</dbReference>
<feature type="transmembrane region" description="Helical" evidence="4">
    <location>
        <begin position="88"/>
        <end position="108"/>
    </location>
</feature>
<evidence type="ECO:0000256" key="3">
    <source>
        <dbReference type="SAM" id="MobiDB-lite"/>
    </source>
</evidence>
<dbReference type="GO" id="GO:0052621">
    <property type="term" value="F:diguanylate cyclase activity"/>
    <property type="evidence" value="ECO:0007669"/>
    <property type="project" value="UniProtKB-EC"/>
</dbReference>
<dbReference type="AlphaFoldDB" id="A0A0M3TA09"/>
<keyword evidence="7" id="KW-1185">Reference proteome</keyword>
<keyword evidence="4" id="KW-1133">Transmembrane helix</keyword>
<dbReference type="CDD" id="cd01949">
    <property type="entry name" value="GGDEF"/>
    <property type="match status" value="1"/>
</dbReference>
<dbReference type="PANTHER" id="PTHR45138">
    <property type="entry name" value="REGULATORY COMPONENTS OF SENSORY TRANSDUCTION SYSTEM"/>
    <property type="match status" value="1"/>
</dbReference>
<dbReference type="Gene3D" id="3.30.70.270">
    <property type="match status" value="1"/>
</dbReference>
<accession>A0A0M3TA09</accession>
<feature type="transmembrane region" description="Helical" evidence="4">
    <location>
        <begin position="36"/>
        <end position="52"/>
    </location>
</feature>
<dbReference type="InterPro" id="IPR029787">
    <property type="entry name" value="Nucleotide_cyclase"/>
</dbReference>
<dbReference type="PATRIC" id="fig|361183.4.peg.629"/>
<proteinExistence type="predicted"/>
<dbReference type="SUPFAM" id="SSF55073">
    <property type="entry name" value="Nucleotide cyclase"/>
    <property type="match status" value="1"/>
</dbReference>
<sequence length="376" mass="41230">MGRYVLAFAASYFFFALGFSATHLMAEESPFTFHVTQAFYTLGTVCVLWGAAERIHQRLFFGPIMLTYAVAAAVLAVAVVVSDDIAPRLYIVNTGYGVMFAGGALTLMHSRRRELFDVLVIWLFVASSINFFVRPVLTLLVEGSIATGDYRESIYYSVLNVALAIMSLVTAITLIGACVSDLVSSMRETSARDLLTGLRNRRAFENDLATMLDKAKVADVPVSLVVADIDHFKQVNDLWGHLAGDQAIAGFGKLIDGTVRSCDITGRIGGEEFCILVWNCDETEATRLADRIRVAFAQTKHESISSNIHLTASFGVTQWTGKESYRRLFGRADALLYRAKDGGRNRVEATNMPADHEPPAPAIAPVELQERRAKAG</sequence>
<gene>
    <name evidence="6" type="ORF">AMC99_00636</name>
</gene>
<feature type="domain" description="GGDEF" evidence="5">
    <location>
        <begin position="220"/>
        <end position="352"/>
    </location>
</feature>
<evidence type="ECO:0000256" key="2">
    <source>
        <dbReference type="ARBA" id="ARBA00034247"/>
    </source>
</evidence>
<feature type="region of interest" description="Disordered" evidence="3">
    <location>
        <begin position="349"/>
        <end position="376"/>
    </location>
</feature>
<dbReference type="Proteomes" id="UP000057938">
    <property type="component" value="Chromosome"/>
</dbReference>
<dbReference type="SMART" id="SM00267">
    <property type="entry name" value="GGDEF"/>
    <property type="match status" value="1"/>
</dbReference>
<dbReference type="InterPro" id="IPR000160">
    <property type="entry name" value="GGDEF_dom"/>
</dbReference>
<comment type="catalytic activity">
    <reaction evidence="2">
        <text>2 GTP = 3',3'-c-di-GMP + 2 diphosphate</text>
        <dbReference type="Rhea" id="RHEA:24898"/>
        <dbReference type="ChEBI" id="CHEBI:33019"/>
        <dbReference type="ChEBI" id="CHEBI:37565"/>
        <dbReference type="ChEBI" id="CHEBI:58805"/>
        <dbReference type="EC" id="2.7.7.65"/>
    </reaction>
</comment>
<dbReference type="GO" id="GO:1902201">
    <property type="term" value="P:negative regulation of bacterial-type flagellum-dependent cell motility"/>
    <property type="evidence" value="ECO:0007669"/>
    <property type="project" value="TreeGrafter"/>
</dbReference>
<evidence type="ECO:0000256" key="1">
    <source>
        <dbReference type="ARBA" id="ARBA00012528"/>
    </source>
</evidence>
<dbReference type="GO" id="GO:0043709">
    <property type="term" value="P:cell adhesion involved in single-species biofilm formation"/>
    <property type="evidence" value="ECO:0007669"/>
    <property type="project" value="TreeGrafter"/>
</dbReference>
<dbReference type="STRING" id="361183.AMC99_00636"/>
<feature type="transmembrane region" description="Helical" evidence="4">
    <location>
        <begin position="59"/>
        <end position="82"/>
    </location>
</feature>
<protein>
    <recommendedName>
        <fullName evidence="1">diguanylate cyclase</fullName>
        <ecNumber evidence="1">2.7.7.65</ecNumber>
    </recommendedName>
</protein>
<name>A0A0M3TA09_9SPHN</name>
<dbReference type="PANTHER" id="PTHR45138:SF9">
    <property type="entry name" value="DIGUANYLATE CYCLASE DGCM-RELATED"/>
    <property type="match status" value="1"/>
</dbReference>
<organism evidence="6 7">
    <name type="scientific">Altererythrobacter epoxidivorans</name>
    <dbReference type="NCBI Taxonomy" id="361183"/>
    <lineage>
        <taxon>Bacteria</taxon>
        <taxon>Pseudomonadati</taxon>
        <taxon>Pseudomonadota</taxon>
        <taxon>Alphaproteobacteria</taxon>
        <taxon>Sphingomonadales</taxon>
        <taxon>Erythrobacteraceae</taxon>
        <taxon>Altererythrobacter</taxon>
    </lineage>
</organism>
<dbReference type="InterPro" id="IPR050469">
    <property type="entry name" value="Diguanylate_Cyclase"/>
</dbReference>
<dbReference type="FunFam" id="3.30.70.270:FF:000001">
    <property type="entry name" value="Diguanylate cyclase domain protein"/>
    <property type="match status" value="1"/>
</dbReference>
<dbReference type="PROSITE" id="PS50887">
    <property type="entry name" value="GGDEF"/>
    <property type="match status" value="1"/>
</dbReference>
<dbReference type="EC" id="2.7.7.65" evidence="1"/>
<keyword evidence="4" id="KW-0472">Membrane</keyword>